<dbReference type="EMBL" id="SULG01000030">
    <property type="protein sequence ID" value="TLD42004.1"/>
    <property type="molecule type" value="Genomic_DNA"/>
</dbReference>
<keyword evidence="2 10" id="KW-0004">4Fe-4S</keyword>
<name>A0A533QBB8_9BACT</name>
<dbReference type="GO" id="GO:0005886">
    <property type="term" value="C:plasma membrane"/>
    <property type="evidence" value="ECO:0007669"/>
    <property type="project" value="UniProtKB-SubCell"/>
</dbReference>
<evidence type="ECO:0000313" key="13">
    <source>
        <dbReference type="EMBL" id="TLD42004.1"/>
    </source>
</evidence>
<keyword evidence="10" id="KW-1003">Cell membrane</keyword>
<feature type="binding site" evidence="10">
    <location>
        <position position="145"/>
    </location>
    <ligand>
        <name>[4Fe-4S] cluster</name>
        <dbReference type="ChEBI" id="CHEBI:49883"/>
        <label>2</label>
    </ligand>
</feature>
<evidence type="ECO:0000313" key="14">
    <source>
        <dbReference type="Proteomes" id="UP000319783"/>
    </source>
</evidence>
<evidence type="ECO:0000256" key="1">
    <source>
        <dbReference type="ARBA" id="ARBA00022448"/>
    </source>
</evidence>
<feature type="domain" description="4Fe-4S ferredoxin-type" evidence="11">
    <location>
        <begin position="234"/>
        <end position="264"/>
    </location>
</feature>
<dbReference type="InterPro" id="IPR017896">
    <property type="entry name" value="4Fe4S_Fe-S-bd"/>
</dbReference>
<dbReference type="SUPFAM" id="SSF54862">
    <property type="entry name" value="4Fe-4S ferredoxins"/>
    <property type="match status" value="2"/>
</dbReference>
<comment type="subunit">
    <text evidence="10">The complex is composed of six subunits: RnfA, RnfB, RnfC, RnfD, RnfE and RnfG.</text>
</comment>
<dbReference type="EC" id="7.-.-.-" evidence="10"/>
<evidence type="ECO:0000256" key="3">
    <source>
        <dbReference type="ARBA" id="ARBA00022723"/>
    </source>
</evidence>
<evidence type="ECO:0000259" key="12">
    <source>
        <dbReference type="PROSITE" id="PS51656"/>
    </source>
</evidence>
<feature type="domain" description="4Fe-4S" evidence="12">
    <location>
        <begin position="32"/>
        <end position="91"/>
    </location>
</feature>
<comment type="cofactor">
    <cofactor evidence="10">
        <name>[4Fe-4S] cluster</name>
        <dbReference type="ChEBI" id="CHEBI:49883"/>
    </cofactor>
    <text evidence="10">Binds 3 [4Fe-4S] clusters.</text>
</comment>
<keyword evidence="4 10" id="KW-0677">Repeat</keyword>
<feature type="binding site" evidence="10">
    <location>
        <position position="149"/>
    </location>
    <ligand>
        <name>[4Fe-4S] cluster</name>
        <dbReference type="ChEBI" id="CHEBI:49883"/>
        <label>3</label>
    </ligand>
</feature>
<dbReference type="InterPro" id="IPR007202">
    <property type="entry name" value="4Fe-4S_dom"/>
</dbReference>
<dbReference type="Gene3D" id="3.30.70.20">
    <property type="match status" value="2"/>
</dbReference>
<evidence type="ECO:0000256" key="10">
    <source>
        <dbReference type="HAMAP-Rule" id="MF_00463"/>
    </source>
</evidence>
<evidence type="ECO:0000259" key="11">
    <source>
        <dbReference type="PROSITE" id="PS51379"/>
    </source>
</evidence>
<dbReference type="CDD" id="cd10549">
    <property type="entry name" value="MtMvhB_like"/>
    <property type="match status" value="1"/>
</dbReference>
<comment type="similarity">
    <text evidence="10">Belongs to the 4Fe4S bacterial-type ferredoxin family. RnfB subfamily.</text>
</comment>
<evidence type="ECO:0000256" key="8">
    <source>
        <dbReference type="ARBA" id="ARBA00023014"/>
    </source>
</evidence>
<dbReference type="GO" id="GO:0051539">
    <property type="term" value="F:4 iron, 4 sulfur cluster binding"/>
    <property type="evidence" value="ECO:0007669"/>
    <property type="project" value="UniProtKB-UniRule"/>
</dbReference>
<feature type="binding site" evidence="10">
    <location>
        <position position="139"/>
    </location>
    <ligand>
        <name>[4Fe-4S] cluster</name>
        <dbReference type="ChEBI" id="CHEBI:49883"/>
        <label>2</label>
    </ligand>
</feature>
<comment type="caution">
    <text evidence="13">The sequence shown here is derived from an EMBL/GenBank/DDBJ whole genome shotgun (WGS) entry which is preliminary data.</text>
</comment>
<comment type="subcellular location">
    <subcellularLocation>
        <location evidence="10">Cell membrane</location>
    </subcellularLocation>
</comment>
<dbReference type="PANTHER" id="PTHR43560">
    <property type="entry name" value="ION-TRANSLOCATING OXIDOREDUCTASE COMPLEX SUBUNIT B"/>
    <property type="match status" value="1"/>
</dbReference>
<dbReference type="PANTHER" id="PTHR43560:SF1">
    <property type="entry name" value="ION-TRANSLOCATING OXIDOREDUCTASE COMPLEX SUBUNIT B"/>
    <property type="match status" value="1"/>
</dbReference>
<dbReference type="Pfam" id="PF04060">
    <property type="entry name" value="FeS"/>
    <property type="match status" value="1"/>
</dbReference>
<keyword evidence="1 10" id="KW-0813">Transport</keyword>
<organism evidence="13 14">
    <name type="scientific">Candidatus Jettenia ecosi</name>
    <dbReference type="NCBI Taxonomy" id="2494326"/>
    <lineage>
        <taxon>Bacteria</taxon>
        <taxon>Pseudomonadati</taxon>
        <taxon>Planctomycetota</taxon>
        <taxon>Candidatus Brocadiia</taxon>
        <taxon>Candidatus Brocadiales</taxon>
        <taxon>Candidatus Brocadiaceae</taxon>
        <taxon>Candidatus Jettenia</taxon>
    </lineage>
</organism>
<dbReference type="InterPro" id="IPR050395">
    <property type="entry name" value="4Fe4S_Ferredoxin_RnfB"/>
</dbReference>
<evidence type="ECO:0000256" key="4">
    <source>
        <dbReference type="ARBA" id="ARBA00022737"/>
    </source>
</evidence>
<dbReference type="Gene3D" id="1.10.15.40">
    <property type="entry name" value="Electron transport complex subunit B, putative Fe-S cluster"/>
    <property type="match status" value="1"/>
</dbReference>
<evidence type="ECO:0000256" key="9">
    <source>
        <dbReference type="ARBA" id="ARBA00023136"/>
    </source>
</evidence>
<evidence type="ECO:0000256" key="2">
    <source>
        <dbReference type="ARBA" id="ARBA00022485"/>
    </source>
</evidence>
<dbReference type="InterPro" id="IPR010207">
    <property type="entry name" value="Elect_transpt_cplx_RnfB/RsxB"/>
</dbReference>
<keyword evidence="9 10" id="KW-0472">Membrane</keyword>
<feature type="binding site" evidence="10">
    <location>
        <position position="179"/>
    </location>
    <ligand>
        <name>[4Fe-4S] cluster</name>
        <dbReference type="ChEBI" id="CHEBI:49883"/>
        <label>2</label>
    </ligand>
</feature>
<feature type="binding site" evidence="10">
    <location>
        <position position="57"/>
    </location>
    <ligand>
        <name>[4Fe-4S] cluster</name>
        <dbReference type="ChEBI" id="CHEBI:49883"/>
        <label>1</label>
    </ligand>
</feature>
<feature type="domain" description="4Fe-4S ferredoxin-type" evidence="11">
    <location>
        <begin position="205"/>
        <end position="233"/>
    </location>
</feature>
<dbReference type="Pfam" id="PF12838">
    <property type="entry name" value="Fer4_7"/>
    <property type="match status" value="1"/>
</dbReference>
<feature type="binding site" evidence="10">
    <location>
        <position position="169"/>
    </location>
    <ligand>
        <name>[4Fe-4S] cluster</name>
        <dbReference type="ChEBI" id="CHEBI:49883"/>
        <label>3</label>
    </ligand>
</feature>
<keyword evidence="7 10" id="KW-0408">Iron</keyword>
<keyword evidence="8 10" id="KW-0411">Iron-sulfur</keyword>
<accession>A0A533QBB8</accession>
<feature type="binding site" evidence="10">
    <location>
        <position position="135"/>
    </location>
    <ligand>
        <name>[4Fe-4S] cluster</name>
        <dbReference type="ChEBI" id="CHEBI:49883"/>
        <label>2</label>
    </ligand>
</feature>
<dbReference type="GO" id="GO:0046872">
    <property type="term" value="F:metal ion binding"/>
    <property type="evidence" value="ECO:0007669"/>
    <property type="project" value="UniProtKB-KW"/>
</dbReference>
<dbReference type="Proteomes" id="UP000319783">
    <property type="component" value="Unassembled WGS sequence"/>
</dbReference>
<proteinExistence type="inferred from homology"/>
<keyword evidence="5 10" id="KW-1278">Translocase</keyword>
<dbReference type="PROSITE" id="PS51656">
    <property type="entry name" value="4FE4S"/>
    <property type="match status" value="1"/>
</dbReference>
<evidence type="ECO:0000256" key="6">
    <source>
        <dbReference type="ARBA" id="ARBA00022982"/>
    </source>
</evidence>
<feature type="binding site" evidence="10">
    <location>
        <position position="175"/>
    </location>
    <ligand>
        <name>[4Fe-4S] cluster</name>
        <dbReference type="ChEBI" id="CHEBI:49883"/>
        <label>3</label>
    </ligand>
</feature>
<dbReference type="GO" id="GO:0009055">
    <property type="term" value="F:electron transfer activity"/>
    <property type="evidence" value="ECO:0007669"/>
    <property type="project" value="InterPro"/>
</dbReference>
<feature type="region of interest" description="Hydrophobic" evidence="10">
    <location>
        <begin position="1"/>
        <end position="26"/>
    </location>
</feature>
<dbReference type="PROSITE" id="PS51379">
    <property type="entry name" value="4FE4S_FER_2"/>
    <property type="match status" value="4"/>
</dbReference>
<dbReference type="Pfam" id="PF00037">
    <property type="entry name" value="Fer4"/>
    <property type="match status" value="1"/>
</dbReference>
<feature type="domain" description="4Fe-4S ferredoxin-type" evidence="11">
    <location>
        <begin position="160"/>
        <end position="189"/>
    </location>
</feature>
<dbReference type="InterPro" id="IPR017900">
    <property type="entry name" value="4Fe4S_Fe_S_CS"/>
</dbReference>
<feature type="binding site" evidence="10">
    <location>
        <position position="74"/>
    </location>
    <ligand>
        <name>[4Fe-4S] cluster</name>
        <dbReference type="ChEBI" id="CHEBI:49883"/>
        <label>1</label>
    </ligand>
</feature>
<comment type="function">
    <text evidence="10">Part of a membrane-bound complex that couples electron transfer with translocation of ions across the membrane.</text>
</comment>
<dbReference type="NCBIfam" id="TIGR01944">
    <property type="entry name" value="rnfB"/>
    <property type="match status" value="1"/>
</dbReference>
<feature type="binding site" evidence="10">
    <location>
        <position position="172"/>
    </location>
    <ligand>
        <name>[4Fe-4S] cluster</name>
        <dbReference type="ChEBI" id="CHEBI:49883"/>
        <label>3</label>
    </ligand>
</feature>
<evidence type="ECO:0000256" key="7">
    <source>
        <dbReference type="ARBA" id="ARBA00023004"/>
    </source>
</evidence>
<reference evidence="13 14" key="1">
    <citation type="submission" date="2019-04" db="EMBL/GenBank/DDBJ databases">
        <title>Genome of a novel bacterium Candidatus Jettenia ecosi reconstructed from metagenome of an anammox bioreactor.</title>
        <authorList>
            <person name="Mardanov A.V."/>
            <person name="Beletsky A.V."/>
            <person name="Ravin N.V."/>
            <person name="Botchkova E.A."/>
            <person name="Litti Y.V."/>
            <person name="Nozhevnikova A.N."/>
        </authorList>
    </citation>
    <scope>NUCLEOTIDE SEQUENCE [LARGE SCALE GENOMIC DNA]</scope>
    <source>
        <strain evidence="13">J2</strain>
    </source>
</reference>
<comment type="caution">
    <text evidence="10">Lacks conserved residue(s) required for the propagation of feature annotation.</text>
</comment>
<dbReference type="AlphaFoldDB" id="A0A533QBB8"/>
<dbReference type="PROSITE" id="PS00198">
    <property type="entry name" value="4FE4S_FER_1"/>
    <property type="match status" value="2"/>
</dbReference>
<protein>
    <recommendedName>
        <fullName evidence="10">Ion-translocating oxidoreductase complex subunit B</fullName>
        <ecNumber evidence="10">7.-.-.-</ecNumber>
    </recommendedName>
    <alternativeName>
        <fullName evidence="10">Rnf electron transport complex subunit B</fullName>
    </alternativeName>
</protein>
<gene>
    <name evidence="10" type="primary">rnfB</name>
    <name evidence="13" type="ORF">JETT_1713</name>
</gene>
<feature type="binding site" evidence="10">
    <location>
        <position position="49"/>
    </location>
    <ligand>
        <name>[4Fe-4S] cluster</name>
        <dbReference type="ChEBI" id="CHEBI:49883"/>
        <label>1</label>
    </ligand>
</feature>
<dbReference type="HAMAP" id="MF_00463">
    <property type="entry name" value="RsxB_RnfB"/>
    <property type="match status" value="1"/>
</dbReference>
<dbReference type="GO" id="GO:0022900">
    <property type="term" value="P:electron transport chain"/>
    <property type="evidence" value="ECO:0007669"/>
    <property type="project" value="UniProtKB-UniRule"/>
</dbReference>
<keyword evidence="6 10" id="KW-0249">Electron transport</keyword>
<feature type="binding site" evidence="10">
    <location>
        <position position="52"/>
    </location>
    <ligand>
        <name>[4Fe-4S] cluster</name>
        <dbReference type="ChEBI" id="CHEBI:49883"/>
        <label>1</label>
    </ligand>
</feature>
<evidence type="ECO:0000256" key="5">
    <source>
        <dbReference type="ARBA" id="ARBA00022967"/>
    </source>
</evidence>
<feature type="domain" description="4Fe-4S ferredoxin-type" evidence="11">
    <location>
        <begin position="131"/>
        <end position="159"/>
    </location>
</feature>
<keyword evidence="3 10" id="KW-0479">Metal-binding</keyword>
<sequence length="275" mass="28885">MDLILGAAITLSILGMVFGIGLAIASDKFAVKVDPRIDSINEILPGANCGACGQPGCGGFAQSVVEGKAPVSGCTVGQAAVAKLMANIMGVKFENRERVISVVMCHARGVKDKFAYDGIQDCRAAHIVGGGFLGCDYGCLGLGTCVEACKFEAMYMGKDGLPQVIKERCTGCGKCAAVCPRKIISIVPESKMVHVRCKSLDKGAVARKICQDSCIACKQCEKICPYDAIHVQNNLAVIDYNKCTSCGKCVAVCPNHTIINFAREQSLAAHTAALV</sequence>